<accession>A0ABS1S4A6</accession>
<dbReference type="InterPro" id="IPR002942">
    <property type="entry name" value="S4_RNA-bd"/>
</dbReference>
<comment type="caution">
    <text evidence="3">The sequence shown here is derived from an EMBL/GenBank/DDBJ whole genome shotgun (WGS) entry which is preliminary data.</text>
</comment>
<dbReference type="Gene3D" id="3.10.290.10">
    <property type="entry name" value="RNA-binding S4 domain"/>
    <property type="match status" value="1"/>
</dbReference>
<proteinExistence type="predicted"/>
<feature type="domain" description="RNA-binding S4" evidence="2">
    <location>
        <begin position="8"/>
        <end position="72"/>
    </location>
</feature>
<dbReference type="InterPro" id="IPR036986">
    <property type="entry name" value="S4_RNA-bd_sf"/>
</dbReference>
<protein>
    <submittedName>
        <fullName evidence="3">RNA-binding S4 domain-containing protein</fullName>
    </submittedName>
</protein>
<sequence length="97" mass="10402">MTEDAGALRLDKWLFFARVFKSRAIAVERIEAGGVRVNDQSCKKPGKLVRPGDRVTVSAHGQIRALEVTALGQRRGPATEAQGLYHDLDAEGGGTGV</sequence>
<keyword evidence="1" id="KW-0694">RNA-binding</keyword>
<evidence type="ECO:0000256" key="1">
    <source>
        <dbReference type="PROSITE-ProRule" id="PRU00182"/>
    </source>
</evidence>
<dbReference type="SMART" id="SM00363">
    <property type="entry name" value="S4"/>
    <property type="match status" value="1"/>
</dbReference>
<reference evidence="3 4" key="1">
    <citation type="submission" date="2021-01" db="EMBL/GenBank/DDBJ databases">
        <title>011410 draft genome.</title>
        <authorList>
            <person name="Lang L."/>
        </authorList>
    </citation>
    <scope>NUCLEOTIDE SEQUENCE [LARGE SCALE GENOMIC DNA]</scope>
    <source>
        <strain evidence="3 4">KCTC 42845</strain>
    </source>
</reference>
<dbReference type="SUPFAM" id="SSF55174">
    <property type="entry name" value="Alpha-L RNA-binding motif"/>
    <property type="match status" value="1"/>
</dbReference>
<evidence type="ECO:0000313" key="3">
    <source>
        <dbReference type="EMBL" id="MBL3672371.1"/>
    </source>
</evidence>
<organism evidence="3 4">
    <name type="scientific">Paracoccus aerius</name>
    <dbReference type="NCBI Taxonomy" id="1915382"/>
    <lineage>
        <taxon>Bacteria</taxon>
        <taxon>Pseudomonadati</taxon>
        <taxon>Pseudomonadota</taxon>
        <taxon>Alphaproteobacteria</taxon>
        <taxon>Rhodobacterales</taxon>
        <taxon>Paracoccaceae</taxon>
        <taxon>Paracoccus</taxon>
    </lineage>
</organism>
<name>A0ABS1S4A6_9RHOB</name>
<dbReference type="CDD" id="cd00165">
    <property type="entry name" value="S4"/>
    <property type="match status" value="1"/>
</dbReference>
<dbReference type="Proteomes" id="UP000644749">
    <property type="component" value="Unassembled WGS sequence"/>
</dbReference>
<evidence type="ECO:0000259" key="2">
    <source>
        <dbReference type="SMART" id="SM00363"/>
    </source>
</evidence>
<evidence type="ECO:0000313" key="4">
    <source>
        <dbReference type="Proteomes" id="UP000644749"/>
    </source>
</evidence>
<dbReference type="PROSITE" id="PS50889">
    <property type="entry name" value="S4"/>
    <property type="match status" value="1"/>
</dbReference>
<dbReference type="Pfam" id="PF01479">
    <property type="entry name" value="S4"/>
    <property type="match status" value="1"/>
</dbReference>
<dbReference type="RefSeq" id="WP_167622101.1">
    <property type="nucleotide sequence ID" value="NZ_BNCL01000001.1"/>
</dbReference>
<dbReference type="EMBL" id="JAESHT010000002">
    <property type="protein sequence ID" value="MBL3672371.1"/>
    <property type="molecule type" value="Genomic_DNA"/>
</dbReference>
<keyword evidence="4" id="KW-1185">Reference proteome</keyword>
<gene>
    <name evidence="3" type="ORF">JL111_02635</name>
</gene>